<dbReference type="GO" id="GO:0031222">
    <property type="term" value="P:arabinan catabolic process"/>
    <property type="evidence" value="ECO:0007669"/>
    <property type="project" value="TreeGrafter"/>
</dbReference>
<evidence type="ECO:0000259" key="4">
    <source>
        <dbReference type="Pfam" id="PF01915"/>
    </source>
</evidence>
<dbReference type="STRING" id="1077348.A0A2G8RY37"/>
<dbReference type="EMBL" id="AYKW01000045">
    <property type="protein sequence ID" value="PIL26431.1"/>
    <property type="molecule type" value="Genomic_DNA"/>
</dbReference>
<keyword evidence="3" id="KW-0326">Glycosidase</keyword>
<evidence type="ECO:0000256" key="2">
    <source>
        <dbReference type="ARBA" id="ARBA00022801"/>
    </source>
</evidence>
<comment type="similarity">
    <text evidence="1">Belongs to the glycosyl hydrolase 3 family.</text>
</comment>
<dbReference type="GO" id="GO:0046556">
    <property type="term" value="F:alpha-L-arabinofuranosidase activity"/>
    <property type="evidence" value="ECO:0007669"/>
    <property type="project" value="TreeGrafter"/>
</dbReference>
<dbReference type="PANTHER" id="PTHR42721:SF3">
    <property type="entry name" value="BETA-D-XYLOSIDASE 5-RELATED"/>
    <property type="match status" value="1"/>
</dbReference>
<proteinExistence type="inferred from homology"/>
<gene>
    <name evidence="5" type="ORF">GSI_12189</name>
</gene>
<dbReference type="Gene3D" id="3.40.50.1700">
    <property type="entry name" value="Glycoside hydrolase family 3 C-terminal domain"/>
    <property type="match status" value="1"/>
</dbReference>
<evidence type="ECO:0000256" key="1">
    <source>
        <dbReference type="ARBA" id="ARBA00005336"/>
    </source>
</evidence>
<dbReference type="AlphaFoldDB" id="A0A2G8RY37"/>
<dbReference type="InterPro" id="IPR013783">
    <property type="entry name" value="Ig-like_fold"/>
</dbReference>
<reference evidence="5 6" key="1">
    <citation type="journal article" date="2015" name="Sci. Rep.">
        <title>Chromosome-level genome map provides insights into diverse defense mechanisms in the medicinal fungus Ganoderma sinense.</title>
        <authorList>
            <person name="Zhu Y."/>
            <person name="Xu J."/>
            <person name="Sun C."/>
            <person name="Zhou S."/>
            <person name="Xu H."/>
            <person name="Nelson D.R."/>
            <person name="Qian J."/>
            <person name="Song J."/>
            <person name="Luo H."/>
            <person name="Xiang L."/>
            <person name="Li Y."/>
            <person name="Xu Z."/>
            <person name="Ji A."/>
            <person name="Wang L."/>
            <person name="Lu S."/>
            <person name="Hayward A."/>
            <person name="Sun W."/>
            <person name="Li X."/>
            <person name="Schwartz D.C."/>
            <person name="Wang Y."/>
            <person name="Chen S."/>
        </authorList>
    </citation>
    <scope>NUCLEOTIDE SEQUENCE [LARGE SCALE GENOMIC DNA]</scope>
    <source>
        <strain evidence="5 6">ZZ0214-1</strain>
    </source>
</reference>
<dbReference type="InterPro" id="IPR044993">
    <property type="entry name" value="BXL"/>
</dbReference>
<evidence type="ECO:0000256" key="3">
    <source>
        <dbReference type="ARBA" id="ARBA00023295"/>
    </source>
</evidence>
<comment type="caution">
    <text evidence="5">The sequence shown here is derived from an EMBL/GenBank/DDBJ whole genome shotgun (WGS) entry which is preliminary data.</text>
</comment>
<dbReference type="GO" id="GO:0009044">
    <property type="term" value="F:xylan 1,4-beta-xylosidase activity"/>
    <property type="evidence" value="ECO:0007669"/>
    <property type="project" value="InterPro"/>
</dbReference>
<dbReference type="PANTHER" id="PTHR42721">
    <property type="entry name" value="SUGAR HYDROLASE-RELATED"/>
    <property type="match status" value="1"/>
</dbReference>
<keyword evidence="6" id="KW-1185">Reference proteome</keyword>
<sequence>MPLIQNLPNVSARTEPTVRPLPVRMVDVKLKFPGRGMPTVAAVGRASADVVLFAGGLDESVEAEALDRLTVTWPGNQLDLIKELADVGKPLVVMQFGGGQVDDSTLKADDGVNAIVWAGYPDQSGGTALFDILTGKAAPQDAFPSHNILRTSYSITELVAKGNKRAAFLDLAPLDTFPVRVTNTGNATSDYVALLFVSGTFGPAPHPNIVNKQLVAYARVRGLTANGSAVAQLNVTPVTNAVINLTYTSTLGSENQYGVRGAIMESESSGTLPSFTASRRYVVWDTFTANTTECASVAPGSTFACMLPNLPSKLLAAGNFSKISTDAQLEEFIVVADNPFTSSLRLQFQQDVAMLLTLYPDNPALGSPFGTSNEIFGLSS</sequence>
<dbReference type="OrthoDB" id="2764871at2759"/>
<keyword evidence="2" id="KW-0378">Hydrolase</keyword>
<protein>
    <recommendedName>
        <fullName evidence="4">Glycoside hydrolase family 3 C-terminal domain-containing protein</fullName>
    </recommendedName>
</protein>
<evidence type="ECO:0000313" key="6">
    <source>
        <dbReference type="Proteomes" id="UP000230002"/>
    </source>
</evidence>
<organism evidence="5 6">
    <name type="scientific">Ganoderma sinense ZZ0214-1</name>
    <dbReference type="NCBI Taxonomy" id="1077348"/>
    <lineage>
        <taxon>Eukaryota</taxon>
        <taxon>Fungi</taxon>
        <taxon>Dikarya</taxon>
        <taxon>Basidiomycota</taxon>
        <taxon>Agaricomycotina</taxon>
        <taxon>Agaricomycetes</taxon>
        <taxon>Polyporales</taxon>
        <taxon>Polyporaceae</taxon>
        <taxon>Ganoderma</taxon>
    </lineage>
</organism>
<dbReference type="Proteomes" id="UP000230002">
    <property type="component" value="Unassembled WGS sequence"/>
</dbReference>
<feature type="domain" description="Glycoside hydrolase family 3 C-terminal" evidence="4">
    <location>
        <begin position="41"/>
        <end position="140"/>
    </location>
</feature>
<dbReference type="GO" id="GO:0045493">
    <property type="term" value="P:xylan catabolic process"/>
    <property type="evidence" value="ECO:0007669"/>
    <property type="project" value="InterPro"/>
</dbReference>
<dbReference type="InterPro" id="IPR036881">
    <property type="entry name" value="Glyco_hydro_3_C_sf"/>
</dbReference>
<name>A0A2G8RY37_9APHY</name>
<accession>A0A2G8RY37</accession>
<evidence type="ECO:0000313" key="5">
    <source>
        <dbReference type="EMBL" id="PIL26431.1"/>
    </source>
</evidence>
<dbReference type="InterPro" id="IPR002772">
    <property type="entry name" value="Glyco_hydro_3_C"/>
</dbReference>
<dbReference type="Gene3D" id="2.60.40.10">
    <property type="entry name" value="Immunoglobulins"/>
    <property type="match status" value="1"/>
</dbReference>
<dbReference type="SUPFAM" id="SSF52279">
    <property type="entry name" value="Beta-D-glucan exohydrolase, C-terminal domain"/>
    <property type="match status" value="1"/>
</dbReference>
<dbReference type="Pfam" id="PF01915">
    <property type="entry name" value="Glyco_hydro_3_C"/>
    <property type="match status" value="1"/>
</dbReference>